<dbReference type="PROSITE" id="PS51318">
    <property type="entry name" value="TAT"/>
    <property type="match status" value="1"/>
</dbReference>
<dbReference type="Proteomes" id="UP000694257">
    <property type="component" value="Chromosome"/>
</dbReference>
<proteinExistence type="predicted"/>
<evidence type="ECO:0000313" key="3">
    <source>
        <dbReference type="Proteomes" id="UP000694257"/>
    </source>
</evidence>
<dbReference type="PANTHER" id="PTHR43135:SF3">
    <property type="entry name" value="ALPHA-D-RIBOSE 1-METHYLPHOSPHONATE 5-TRIPHOSPHATE DIPHOSPHATASE"/>
    <property type="match status" value="1"/>
</dbReference>
<name>A0ABX8RM37_NOCIO</name>
<dbReference type="InterPro" id="IPR051781">
    <property type="entry name" value="Metallo-dep_Hydrolase"/>
</dbReference>
<dbReference type="PANTHER" id="PTHR43135">
    <property type="entry name" value="ALPHA-D-RIBOSE 1-METHYLPHOSPHONATE 5-TRIPHOSPHATE DIPHOSPHATASE"/>
    <property type="match status" value="1"/>
</dbReference>
<organism evidence="2 3">
    <name type="scientific">Nocardia iowensis</name>
    <dbReference type="NCBI Taxonomy" id="204891"/>
    <lineage>
        <taxon>Bacteria</taxon>
        <taxon>Bacillati</taxon>
        <taxon>Actinomycetota</taxon>
        <taxon>Actinomycetes</taxon>
        <taxon>Mycobacteriales</taxon>
        <taxon>Nocardiaceae</taxon>
        <taxon>Nocardia</taxon>
    </lineage>
</organism>
<reference evidence="2 3" key="1">
    <citation type="submission" date="2021-07" db="EMBL/GenBank/DDBJ databases">
        <title>Whole Genome Sequence of Nocardia Iowensis.</title>
        <authorList>
            <person name="Lamm A."/>
            <person name="Collins-Fairclough A.M."/>
            <person name="Bunk B."/>
            <person name="Sproer C."/>
        </authorList>
    </citation>
    <scope>NUCLEOTIDE SEQUENCE [LARGE SCALE GENOMIC DNA]</scope>
    <source>
        <strain evidence="2 3">NRRL 5646</strain>
    </source>
</reference>
<evidence type="ECO:0000259" key="1">
    <source>
        <dbReference type="Pfam" id="PF01979"/>
    </source>
</evidence>
<protein>
    <submittedName>
        <fullName evidence="2">Amidohydrolase family protein</fullName>
    </submittedName>
</protein>
<dbReference type="RefSeq" id="WP_218469384.1">
    <property type="nucleotide sequence ID" value="NZ_BAABJN010000008.1"/>
</dbReference>
<dbReference type="EMBL" id="CP078145">
    <property type="protein sequence ID" value="QXN88501.1"/>
    <property type="molecule type" value="Genomic_DNA"/>
</dbReference>
<gene>
    <name evidence="2" type="ORF">KV110_23180</name>
</gene>
<evidence type="ECO:0000313" key="2">
    <source>
        <dbReference type="EMBL" id="QXN88501.1"/>
    </source>
</evidence>
<feature type="domain" description="Amidohydrolase-related" evidence="1">
    <location>
        <begin position="96"/>
        <end position="472"/>
    </location>
</feature>
<keyword evidence="3" id="KW-1185">Reference proteome</keyword>
<sequence>MESWGDVERREFLSWLARGTFGAAVAGGALGAGRPAAAAPDITVLVRATVIDGTGQPPARNSTVVLSGDRILAVGQHPEVPRLSGVRVVDLDGKYVIPGLWDLHAHSTFFESTIALLHVVHGVTGIRDMWGVPETHDLRRRVEAGEVLGPRLVIASTVIDGPGSPWPDVDLVRTEAEARAAVHRAKDGGADFVKVYSFLSPECYAAIADESGKVGLPFAGHVPARVPVQVAVERGQHTHEHLYNLFTSTSHNAEELYAQLTAMPDDPTDPNWWGLQLHRIEREAVATHDPARAEALFTRMVERGIWQSPTLFVERQMSLSPETILGDPVVQDRLRYIPISLRAIWLARMRVRPPRTPQEVAELLRFGDARLRLLNAMHEAGVGIVAGTDAGYTYVFPGFALHDELALLVRAGLSPMAALQSATRDAAQCLGRAHETGTIAVGKQADLVVLEADPLADITNTRRIHAVITRGRYLGPQDRTRMLAEIEAAASEPDEAPTATPDSCCHP</sequence>
<accession>A0ABX8RM37</accession>
<dbReference type="Pfam" id="PF01979">
    <property type="entry name" value="Amidohydro_1"/>
    <property type="match status" value="1"/>
</dbReference>
<dbReference type="InterPro" id="IPR006311">
    <property type="entry name" value="TAT_signal"/>
</dbReference>
<dbReference type="InterPro" id="IPR006680">
    <property type="entry name" value="Amidohydro-rel"/>
</dbReference>